<reference evidence="1" key="1">
    <citation type="submission" date="2013-04" db="EMBL/GenBank/DDBJ databases">
        <authorList>
            <person name="Harkins D.M."/>
            <person name="Durkin A.S."/>
            <person name="Brinkac L.M."/>
            <person name="Haft D.H."/>
            <person name="Selengut J.D."/>
            <person name="Sanka R."/>
            <person name="DePew J."/>
            <person name="Purushe J."/>
            <person name="Galloway R.L."/>
            <person name="Vinetz J.M."/>
            <person name="Sutton G.G."/>
            <person name="Nierman W.C."/>
            <person name="Fouts D.E."/>
        </authorList>
    </citation>
    <scope>NUCLEOTIDE SEQUENCE [LARGE SCALE GENOMIC DNA]</scope>
    <source>
        <strain evidence="1">CDC</strain>
    </source>
</reference>
<evidence type="ECO:0000313" key="2">
    <source>
        <dbReference type="Proteomes" id="UP000013984"/>
    </source>
</evidence>
<dbReference type="STRING" id="1218599.LEP1GSC195_2201"/>
<dbReference type="OrthoDB" id="328992at2"/>
<dbReference type="EMBL" id="AOGZ02000014">
    <property type="protein sequence ID" value="EOQ95462.1"/>
    <property type="molecule type" value="Genomic_DNA"/>
</dbReference>
<protein>
    <submittedName>
        <fullName evidence="1">Uncharacterized protein</fullName>
    </submittedName>
</protein>
<gene>
    <name evidence="1" type="ORF">LEP1GSC195_2201</name>
</gene>
<keyword evidence="2" id="KW-1185">Reference proteome</keyword>
<dbReference type="RefSeq" id="WP_015680845.1">
    <property type="nucleotide sequence ID" value="NZ_AOGZ02000014.1"/>
</dbReference>
<name>R9A020_9LEPT</name>
<sequence length="177" mass="21158">MILYVHKIILSRLLILIILFGLLLFPQCTAVDKKTYLKGFYQTYQYRPHQQLTYAEKHGYNSECLVLMEGPVPSRMEPCAIGDRRSGRDMYRETEVEVAGDFFPVNWQIVGYAYSLHVNESYYQDVILYSSSYQRWDQPWHLRTYTYRNIYSKEVIRNNSRYSNPMSPYRFNMRAAK</sequence>
<proteinExistence type="predicted"/>
<accession>R9A020</accession>
<dbReference type="AlphaFoldDB" id="R9A020"/>
<organism evidence="1 2">
    <name type="scientific">Leptospira wolbachii serovar Codice str. CDC</name>
    <dbReference type="NCBI Taxonomy" id="1218599"/>
    <lineage>
        <taxon>Bacteria</taxon>
        <taxon>Pseudomonadati</taxon>
        <taxon>Spirochaetota</taxon>
        <taxon>Spirochaetia</taxon>
        <taxon>Leptospirales</taxon>
        <taxon>Leptospiraceae</taxon>
        <taxon>Leptospira</taxon>
    </lineage>
</organism>
<evidence type="ECO:0000313" key="1">
    <source>
        <dbReference type="EMBL" id="EOQ95462.1"/>
    </source>
</evidence>
<comment type="caution">
    <text evidence="1">The sequence shown here is derived from an EMBL/GenBank/DDBJ whole genome shotgun (WGS) entry which is preliminary data.</text>
</comment>
<dbReference type="Proteomes" id="UP000013984">
    <property type="component" value="Unassembled WGS sequence"/>
</dbReference>